<dbReference type="OrthoDB" id="3358017at2759"/>
<feature type="transmembrane region" description="Helical" evidence="6">
    <location>
        <begin position="120"/>
        <end position="141"/>
    </location>
</feature>
<dbReference type="Pfam" id="PF04479">
    <property type="entry name" value="RTA1"/>
    <property type="match status" value="1"/>
</dbReference>
<reference evidence="7 8" key="1">
    <citation type="journal article" date="2011" name="PLoS Pathog.">
        <title>Endophytic Life Strategies Decoded by Genome and Transcriptome Analyses of the Mutualistic Root Symbiont Piriformospora indica.</title>
        <authorList>
            <person name="Zuccaro A."/>
            <person name="Lahrmann U."/>
            <person name="Guldener U."/>
            <person name="Langen G."/>
            <person name="Pfiffi S."/>
            <person name="Biedenkopf D."/>
            <person name="Wong P."/>
            <person name="Samans B."/>
            <person name="Grimm C."/>
            <person name="Basiewicz M."/>
            <person name="Murat C."/>
            <person name="Martin F."/>
            <person name="Kogel K.H."/>
        </authorList>
    </citation>
    <scope>NUCLEOTIDE SEQUENCE [LARGE SCALE GENOMIC DNA]</scope>
    <source>
        <strain evidence="7 8">DSM 11827</strain>
    </source>
</reference>
<evidence type="ECO:0000256" key="5">
    <source>
        <dbReference type="SAM" id="MobiDB-lite"/>
    </source>
</evidence>
<feature type="transmembrane region" description="Helical" evidence="6">
    <location>
        <begin position="237"/>
        <end position="258"/>
    </location>
</feature>
<dbReference type="AlphaFoldDB" id="G4T9E0"/>
<feature type="transmembrane region" description="Helical" evidence="6">
    <location>
        <begin position="20"/>
        <end position="37"/>
    </location>
</feature>
<dbReference type="Proteomes" id="UP000007148">
    <property type="component" value="Unassembled WGS sequence"/>
</dbReference>
<dbReference type="GO" id="GO:0016020">
    <property type="term" value="C:membrane"/>
    <property type="evidence" value="ECO:0007669"/>
    <property type="project" value="UniProtKB-SubCell"/>
</dbReference>
<evidence type="ECO:0000256" key="4">
    <source>
        <dbReference type="ARBA" id="ARBA00023136"/>
    </source>
</evidence>
<accession>G4T9E0</accession>
<protein>
    <submittedName>
        <fullName evidence="7">Related to RTM1 protein</fullName>
    </submittedName>
</protein>
<evidence type="ECO:0000313" key="8">
    <source>
        <dbReference type="Proteomes" id="UP000007148"/>
    </source>
</evidence>
<dbReference type="PANTHER" id="PTHR31465">
    <property type="entry name" value="PROTEIN RTA1-RELATED"/>
    <property type="match status" value="1"/>
</dbReference>
<evidence type="ECO:0000256" key="2">
    <source>
        <dbReference type="ARBA" id="ARBA00022692"/>
    </source>
</evidence>
<keyword evidence="2 6" id="KW-0812">Transmembrane</keyword>
<comment type="caution">
    <text evidence="7">The sequence shown here is derived from an EMBL/GenBank/DDBJ whole genome shotgun (WGS) entry which is preliminary data.</text>
</comment>
<keyword evidence="8" id="KW-1185">Reference proteome</keyword>
<feature type="transmembrane region" description="Helical" evidence="6">
    <location>
        <begin position="78"/>
        <end position="99"/>
    </location>
</feature>
<dbReference type="PANTHER" id="PTHR31465:SF28">
    <property type="entry name" value="DOMAIN PROTEIN, PUTATIVE-RELATED"/>
    <property type="match status" value="1"/>
</dbReference>
<feature type="compositionally biased region" description="Basic and acidic residues" evidence="5">
    <location>
        <begin position="283"/>
        <end position="292"/>
    </location>
</feature>
<feature type="transmembrane region" description="Helical" evidence="6">
    <location>
        <begin position="192"/>
        <end position="213"/>
    </location>
</feature>
<dbReference type="OMA" id="YPIPRCY"/>
<organism evidence="7 8">
    <name type="scientific">Serendipita indica (strain DSM 11827)</name>
    <name type="common">Root endophyte fungus</name>
    <name type="synonym">Piriformospora indica</name>
    <dbReference type="NCBI Taxonomy" id="1109443"/>
    <lineage>
        <taxon>Eukaryota</taxon>
        <taxon>Fungi</taxon>
        <taxon>Dikarya</taxon>
        <taxon>Basidiomycota</taxon>
        <taxon>Agaricomycotina</taxon>
        <taxon>Agaricomycetes</taxon>
        <taxon>Sebacinales</taxon>
        <taxon>Serendipitaceae</taxon>
        <taxon>Serendipita</taxon>
    </lineage>
</organism>
<dbReference type="HOGENOM" id="CLU_033465_3_2_1"/>
<evidence type="ECO:0000256" key="6">
    <source>
        <dbReference type="SAM" id="Phobius"/>
    </source>
</evidence>
<dbReference type="InParanoid" id="G4T9E0"/>
<evidence type="ECO:0000256" key="3">
    <source>
        <dbReference type="ARBA" id="ARBA00022989"/>
    </source>
</evidence>
<feature type="region of interest" description="Disordered" evidence="5">
    <location>
        <begin position="272"/>
        <end position="292"/>
    </location>
</feature>
<comment type="subcellular location">
    <subcellularLocation>
        <location evidence="1">Membrane</location>
        <topology evidence="1">Multi-pass membrane protein</topology>
    </subcellularLocation>
</comment>
<name>G4T9E0_SERID</name>
<feature type="transmembrane region" description="Helical" evidence="6">
    <location>
        <begin position="44"/>
        <end position="63"/>
    </location>
</feature>
<dbReference type="InterPro" id="IPR007568">
    <property type="entry name" value="RTA1"/>
</dbReference>
<dbReference type="eggNOG" id="ENOG502QURG">
    <property type="taxonomic scope" value="Eukaryota"/>
</dbReference>
<proteinExistence type="predicted"/>
<keyword evidence="4 6" id="KW-0472">Membrane</keyword>
<feature type="compositionally biased region" description="Polar residues" evidence="5">
    <location>
        <begin position="272"/>
        <end position="282"/>
    </location>
</feature>
<dbReference type="EMBL" id="CAFZ01000022">
    <property type="protein sequence ID" value="CCA67907.1"/>
    <property type="molecule type" value="Genomic_DNA"/>
</dbReference>
<evidence type="ECO:0000256" key="1">
    <source>
        <dbReference type="ARBA" id="ARBA00004141"/>
    </source>
</evidence>
<dbReference type="STRING" id="1109443.G4T9E0"/>
<evidence type="ECO:0000313" key="7">
    <source>
        <dbReference type="EMBL" id="CCA67907.1"/>
    </source>
</evidence>
<gene>
    <name evidence="7" type="ORF">PIIN_01777</name>
</gene>
<sequence>MARPKPPFRAFRQYEPSTPAAIIFICLFGVLLIVHLFQSIRARVYYMWPLILATALEFVGYVLRKYTIDHRTEKNPAVIGQVFIIMAPACFAANLYMLVGRIMVSIGSTYSIVRPRWITPIFVGMDILAIGLQGLGAGILFGNEDDLNKLKRARSILTLGLIVQLVAFAIFLFFAIWFDLKATKALRDRMRRVRPLMIAFYVTGALILLRSVYRAVEFLTVDFSHYPVKGYLFTVEWAYYVLDALPIALATMTYNVIFPANYLPNGKSTEVSSGDNLPMSTANKEEQPVHHA</sequence>
<keyword evidence="3 6" id="KW-1133">Transmembrane helix</keyword>
<feature type="transmembrane region" description="Helical" evidence="6">
    <location>
        <begin position="161"/>
        <end position="180"/>
    </location>
</feature>